<dbReference type="AlphaFoldDB" id="A0AAE1IQN9"/>
<evidence type="ECO:0000259" key="6">
    <source>
        <dbReference type="Pfam" id="PF00155"/>
    </source>
</evidence>
<dbReference type="Proteomes" id="UP001293593">
    <property type="component" value="Unassembled WGS sequence"/>
</dbReference>
<evidence type="ECO:0000256" key="2">
    <source>
        <dbReference type="ARBA" id="ARBA00007441"/>
    </source>
</evidence>
<evidence type="ECO:0000256" key="3">
    <source>
        <dbReference type="ARBA" id="ARBA00022898"/>
    </source>
</evidence>
<dbReference type="NCBIfam" id="TIGR01265">
    <property type="entry name" value="tyr_nico_aTase"/>
    <property type="match status" value="1"/>
</dbReference>
<comment type="similarity">
    <text evidence="2 4">Belongs to the class-I pyridoxal-phosphate-dependent aminotransferase family.</text>
</comment>
<dbReference type="PIRSF" id="PIRSF000517">
    <property type="entry name" value="Tyr_transaminase"/>
    <property type="match status" value="1"/>
</dbReference>
<dbReference type="GO" id="GO:0004838">
    <property type="term" value="F:L-tyrosine-2-oxoglutarate transaminase activity"/>
    <property type="evidence" value="ECO:0007669"/>
    <property type="project" value="TreeGrafter"/>
</dbReference>
<dbReference type="Gene3D" id="3.90.1150.10">
    <property type="entry name" value="Aspartate Aminotransferase, domain 1"/>
    <property type="match status" value="1"/>
</dbReference>
<dbReference type="InterPro" id="IPR015421">
    <property type="entry name" value="PyrdxlP-dep_Trfase_major"/>
</dbReference>
<evidence type="ECO:0000256" key="1">
    <source>
        <dbReference type="ARBA" id="ARBA00001933"/>
    </source>
</evidence>
<comment type="cofactor">
    <cofactor evidence="1 4 5">
        <name>pyridoxal 5'-phosphate</name>
        <dbReference type="ChEBI" id="CHEBI:597326"/>
    </cofactor>
</comment>
<dbReference type="GO" id="GO:0030170">
    <property type="term" value="F:pyridoxal phosphate binding"/>
    <property type="evidence" value="ECO:0007669"/>
    <property type="project" value="InterPro"/>
</dbReference>
<dbReference type="CDD" id="cd00609">
    <property type="entry name" value="AAT_like"/>
    <property type="match status" value="1"/>
</dbReference>
<dbReference type="InterPro" id="IPR015424">
    <property type="entry name" value="PyrdxlP-dep_Trfase"/>
</dbReference>
<proteinExistence type="inferred from homology"/>
<feature type="domain" description="Aminotransferase class I/classII large" evidence="6">
    <location>
        <begin position="66"/>
        <end position="399"/>
    </location>
</feature>
<dbReference type="Gene3D" id="3.40.640.10">
    <property type="entry name" value="Type I PLP-dependent aspartate aminotransferase-like (Major domain)"/>
    <property type="match status" value="1"/>
</dbReference>
<reference evidence="7" key="1">
    <citation type="submission" date="2023-10" db="EMBL/GenBank/DDBJ databases">
        <title>Chromosome-level genome of the transformable northern wattle, Acacia crassicarpa.</title>
        <authorList>
            <person name="Massaro I."/>
            <person name="Sinha N.R."/>
            <person name="Poethig S."/>
            <person name="Leichty A.R."/>
        </authorList>
    </citation>
    <scope>NUCLEOTIDE SEQUENCE</scope>
    <source>
        <strain evidence="7">Acra3RX</strain>
        <tissue evidence="7">Leaf</tissue>
    </source>
</reference>
<dbReference type="InterPro" id="IPR015422">
    <property type="entry name" value="PyrdxlP-dep_Trfase_small"/>
</dbReference>
<accession>A0AAE1IQN9</accession>
<evidence type="ECO:0000256" key="5">
    <source>
        <dbReference type="PIRSR" id="PIRSR000517-1"/>
    </source>
</evidence>
<evidence type="ECO:0000313" key="7">
    <source>
        <dbReference type="EMBL" id="KAK4255537.1"/>
    </source>
</evidence>
<evidence type="ECO:0000256" key="4">
    <source>
        <dbReference type="PIRNR" id="PIRNR000517"/>
    </source>
</evidence>
<dbReference type="SUPFAM" id="SSF53383">
    <property type="entry name" value="PLP-dependent transferases"/>
    <property type="match status" value="1"/>
</dbReference>
<protein>
    <recommendedName>
        <fullName evidence="6">Aminotransferase class I/classII large domain-containing protein</fullName>
    </recommendedName>
</protein>
<dbReference type="EMBL" id="JAWXYG010000013">
    <property type="protein sequence ID" value="KAK4255537.1"/>
    <property type="molecule type" value="Genomic_DNA"/>
</dbReference>
<name>A0AAE1IQN9_9FABA</name>
<evidence type="ECO:0000313" key="8">
    <source>
        <dbReference type="Proteomes" id="UP001293593"/>
    </source>
</evidence>
<organism evidence="7 8">
    <name type="scientific">Acacia crassicarpa</name>
    <name type="common">northern wattle</name>
    <dbReference type="NCBI Taxonomy" id="499986"/>
    <lineage>
        <taxon>Eukaryota</taxon>
        <taxon>Viridiplantae</taxon>
        <taxon>Streptophyta</taxon>
        <taxon>Embryophyta</taxon>
        <taxon>Tracheophyta</taxon>
        <taxon>Spermatophyta</taxon>
        <taxon>Magnoliopsida</taxon>
        <taxon>eudicotyledons</taxon>
        <taxon>Gunneridae</taxon>
        <taxon>Pentapetalae</taxon>
        <taxon>rosids</taxon>
        <taxon>fabids</taxon>
        <taxon>Fabales</taxon>
        <taxon>Fabaceae</taxon>
        <taxon>Caesalpinioideae</taxon>
        <taxon>mimosoid clade</taxon>
        <taxon>Acacieae</taxon>
        <taxon>Acacia</taxon>
    </lineage>
</organism>
<dbReference type="PANTHER" id="PTHR45744:SF11">
    <property type="entry name" value="TYROSINE AMINOTRANSFERASE"/>
    <property type="match status" value="1"/>
</dbReference>
<keyword evidence="3 4" id="KW-0663">Pyridoxal phosphate</keyword>
<dbReference type="InterPro" id="IPR004839">
    <property type="entry name" value="Aminotransferase_I/II_large"/>
</dbReference>
<feature type="modified residue" description="N6-(pyridoxal phosphate)lysine" evidence="5">
    <location>
        <position position="253"/>
    </location>
</feature>
<dbReference type="GO" id="GO:0006572">
    <property type="term" value="P:L-tyrosine catabolic process"/>
    <property type="evidence" value="ECO:0007669"/>
    <property type="project" value="TreeGrafter"/>
</dbReference>
<sequence>MEDNGPSEWRFQANQHLIAASSRSIRHIIVSLINKLGKEDERPAIFLGHGDPSVFPSFRTTVSAEDVVVNAIRSGKYNSYCQDFQGLLPARRAIAEELSRDLPYKLSADDVFLTPGCVEGIKSVATVLARPNANILLPRPSYPEYQANASLYHLEFRLFDLLPEKGWEVDLQSVEALADHNTVAMVIINPNNPCGSVYTSHHLMKVAETARKLGIMVISDEAYATINFGENPFVPMGTFASVAPVITLGSISKRLFVPGWRLGWLVTNDPNHILSKTGVVESLECCQRMTSDVATFLQGAIPEMIEKTKEYEEFHSKIIKILRDTADICYAKIKDIPCFYCPYKPQGSMFMFVKLNLKLLEGIHDDMEFCLKLVEEESVMLLPGVVLGLKNWVRITFATEPLILEDGLERLRVFCQRHSKK</sequence>
<gene>
    <name evidence="7" type="ORF">QN277_008525</name>
</gene>
<dbReference type="Pfam" id="PF00155">
    <property type="entry name" value="Aminotran_1_2"/>
    <property type="match status" value="1"/>
</dbReference>
<comment type="caution">
    <text evidence="7">The sequence shown here is derived from an EMBL/GenBank/DDBJ whole genome shotgun (WGS) entry which is preliminary data.</text>
</comment>
<keyword evidence="8" id="KW-1185">Reference proteome</keyword>
<dbReference type="InterPro" id="IPR005958">
    <property type="entry name" value="TyrNic_aminoTrfase"/>
</dbReference>
<dbReference type="PANTHER" id="PTHR45744">
    <property type="entry name" value="TYROSINE AMINOTRANSFERASE"/>
    <property type="match status" value="1"/>
</dbReference>